<keyword evidence="5" id="KW-1185">Reference proteome</keyword>
<evidence type="ECO:0000313" key="4">
    <source>
        <dbReference type="EMBL" id="TBO59741.1"/>
    </source>
</evidence>
<reference evidence="4 5" key="1">
    <citation type="submission" date="2019-02" db="EMBL/GenBank/DDBJ databases">
        <title>Draft Genome Sequence of Streptomyces sp. AM-2504, identified by 16S rRNA comparative analysis as a Streptomyces Kasugaensis strain.</title>
        <authorList>
            <person name="Napolioni V."/>
            <person name="Giuliodori A.M."/>
            <person name="Spurio R."/>
            <person name="Fabbretti A."/>
        </authorList>
    </citation>
    <scope>NUCLEOTIDE SEQUENCE [LARGE SCALE GENOMIC DNA]</scope>
    <source>
        <strain evidence="4 5">AM-2504</strain>
    </source>
</reference>
<dbReference type="InterPro" id="IPR013762">
    <property type="entry name" value="Integrase-like_cat_sf"/>
</dbReference>
<organism evidence="4 5">
    <name type="scientific">Streptomyces kasugaensis</name>
    <dbReference type="NCBI Taxonomy" id="1946"/>
    <lineage>
        <taxon>Bacteria</taxon>
        <taxon>Bacillati</taxon>
        <taxon>Actinomycetota</taxon>
        <taxon>Actinomycetes</taxon>
        <taxon>Kitasatosporales</taxon>
        <taxon>Streptomycetaceae</taxon>
        <taxon>Streptomyces</taxon>
    </lineage>
</organism>
<dbReference type="GO" id="GO:0006310">
    <property type="term" value="P:DNA recombination"/>
    <property type="evidence" value="ECO:0007669"/>
    <property type="project" value="UniProtKB-KW"/>
</dbReference>
<feature type="domain" description="Core-binding (CB)" evidence="3">
    <location>
        <begin position="84"/>
        <end position="170"/>
    </location>
</feature>
<dbReference type="InterPro" id="IPR044068">
    <property type="entry name" value="CB"/>
</dbReference>
<dbReference type="Proteomes" id="UP000292452">
    <property type="component" value="Unassembled WGS sequence"/>
</dbReference>
<dbReference type="GO" id="GO:0015074">
    <property type="term" value="P:DNA integration"/>
    <property type="evidence" value="ECO:0007669"/>
    <property type="project" value="InterPro"/>
</dbReference>
<dbReference type="SUPFAM" id="SSF56349">
    <property type="entry name" value="DNA breaking-rejoining enzymes"/>
    <property type="match status" value="1"/>
</dbReference>
<proteinExistence type="predicted"/>
<evidence type="ECO:0000313" key="5">
    <source>
        <dbReference type="Proteomes" id="UP000292452"/>
    </source>
</evidence>
<dbReference type="Gene3D" id="1.10.443.10">
    <property type="entry name" value="Intergrase catalytic core"/>
    <property type="match status" value="1"/>
</dbReference>
<evidence type="ECO:0000256" key="1">
    <source>
        <dbReference type="ARBA" id="ARBA00023172"/>
    </source>
</evidence>
<keyword evidence="2" id="KW-0238">DNA-binding</keyword>
<dbReference type="EMBL" id="SIXH01000068">
    <property type="protein sequence ID" value="TBO59741.1"/>
    <property type="molecule type" value="Genomic_DNA"/>
</dbReference>
<name>A0A4V2JIZ6_STRKA</name>
<sequence>MRGRGWNTDSFSGSVRTLRIVTGHLGAEVPIQETDIRALTSMRTTLHGPRVVNYLRLRGLLEAQQPSDPCIARARQHASTVSHPAFAAALHAFIDVLLGQGSSSSRPRSPKTVENYVVAVLPTLEAWTADGLTDPRQITKKHIEAALDPLTGDQARRLHTSLRSLFRALKRERLIFRDPARGVSLTVSRPLPAALPSDRLAGLLDKVDDPCDRLMAALVAVYSLLPGQLVRLLRTDLNRSKGRLRLRRPGRMDHLVYLDAFTLRLATAWELQRHRRWPDSSNPHFFVTRNTAVDDSDPPISAGVVQKTFERLGLRAGALRVDRIYDEARHSADPVRLMELFGLSHLAATRYVLSAHPEKSPRRATTLGTDRAARRRRTVSVSSSHYVEWHLPGYGPILELGVAPAWLQVSEQIPTTGRRTIMANVTCFSVHPEQQSIPPDGTVFFTVGPDDRLGGAAITATVQAGSSSGRTVFAEVIQMATRSQIDFPGPATSHFLDIVVRNNGHVSDGAATIDFYDVFITSITP</sequence>
<comment type="caution">
    <text evidence="4">The sequence shown here is derived from an EMBL/GenBank/DDBJ whole genome shotgun (WGS) entry which is preliminary data.</text>
</comment>
<dbReference type="RefSeq" id="WP_131123026.1">
    <property type="nucleotide sequence ID" value="NZ_SIXH01000068.1"/>
</dbReference>
<protein>
    <recommendedName>
        <fullName evidence="3">Core-binding (CB) domain-containing protein</fullName>
    </recommendedName>
</protein>
<dbReference type="PROSITE" id="PS51900">
    <property type="entry name" value="CB"/>
    <property type="match status" value="1"/>
</dbReference>
<keyword evidence="1" id="KW-0233">DNA recombination</keyword>
<accession>A0A4V2JIZ6</accession>
<dbReference type="InterPro" id="IPR011010">
    <property type="entry name" value="DNA_brk_join_enz"/>
</dbReference>
<evidence type="ECO:0000256" key="2">
    <source>
        <dbReference type="PROSITE-ProRule" id="PRU01248"/>
    </source>
</evidence>
<gene>
    <name evidence="4" type="ORF">EYS09_10530</name>
</gene>
<evidence type="ECO:0000259" key="3">
    <source>
        <dbReference type="PROSITE" id="PS51900"/>
    </source>
</evidence>
<dbReference type="AlphaFoldDB" id="A0A4V2JIZ6"/>
<dbReference type="GO" id="GO:0003677">
    <property type="term" value="F:DNA binding"/>
    <property type="evidence" value="ECO:0007669"/>
    <property type="project" value="UniProtKB-UniRule"/>
</dbReference>